<protein>
    <submittedName>
        <fullName evidence="1">Uncharacterized protein</fullName>
    </submittedName>
</protein>
<proteinExistence type="predicted"/>
<gene>
    <name evidence="1" type="ORF">EVS84_11920</name>
</gene>
<dbReference type="AlphaFoldDB" id="A0A4Q4L676"/>
<organism evidence="1 2">
    <name type="scientific">Pseudomonas koreensis</name>
    <dbReference type="NCBI Taxonomy" id="198620"/>
    <lineage>
        <taxon>Bacteria</taxon>
        <taxon>Pseudomonadati</taxon>
        <taxon>Pseudomonadota</taxon>
        <taxon>Gammaproteobacteria</taxon>
        <taxon>Pseudomonadales</taxon>
        <taxon>Pseudomonadaceae</taxon>
        <taxon>Pseudomonas</taxon>
    </lineage>
</organism>
<comment type="caution">
    <text evidence="1">The sequence shown here is derived from an EMBL/GenBank/DDBJ whole genome shotgun (WGS) entry which is preliminary data.</text>
</comment>
<dbReference type="RefSeq" id="WP_039758785.1">
    <property type="nucleotide sequence ID" value="NZ_JAVDVD010000003.1"/>
</dbReference>
<sequence>MVIACLGWGSLIWKPDGLPLASEWFADGPQVPIDFVRVSDTGELTTAISANAPPCKVLWSVLDVTDLDQAREVLRLREGVPEGREDGIGSFTIGTSAMGVLAEWAIPRQLDAVIWTALPGRFKNIEGLVPNVDDAVSYLAGLSGAAHEQARDYIEQVPAQIDTPYRREIIARLGWK</sequence>
<name>A0A4Q4L676_9PSED</name>
<dbReference type="EMBL" id="SEUB01000004">
    <property type="protein sequence ID" value="RYM41862.1"/>
    <property type="molecule type" value="Genomic_DNA"/>
</dbReference>
<reference evidence="1 2" key="1">
    <citation type="submission" date="2019-02" db="EMBL/GenBank/DDBJ databases">
        <title>Genome of Pseudomonas korensis isolated from heavy metal contaminated environment.</title>
        <authorList>
            <person name="Ayangbenro A.S."/>
            <person name="Babalola O."/>
        </authorList>
    </citation>
    <scope>NUCLEOTIDE SEQUENCE [LARGE SCALE GENOMIC DNA]</scope>
    <source>
        <strain evidence="1 2">AB36</strain>
    </source>
</reference>
<dbReference type="Proteomes" id="UP000291107">
    <property type="component" value="Unassembled WGS sequence"/>
</dbReference>
<evidence type="ECO:0000313" key="1">
    <source>
        <dbReference type="EMBL" id="RYM41862.1"/>
    </source>
</evidence>
<accession>A0A4Q4L676</accession>
<evidence type="ECO:0000313" key="2">
    <source>
        <dbReference type="Proteomes" id="UP000291107"/>
    </source>
</evidence>